<dbReference type="PANTHER" id="PTHR34135">
    <property type="entry name" value="LYSOZYME"/>
    <property type="match status" value="1"/>
</dbReference>
<dbReference type="AlphaFoldDB" id="A0A366LL77"/>
<dbReference type="Gene3D" id="3.20.20.80">
    <property type="entry name" value="Glycosidases"/>
    <property type="match status" value="1"/>
</dbReference>
<organism evidence="4 5">
    <name type="scientific">Spongiactinospora rosea</name>
    <dbReference type="NCBI Taxonomy" id="2248750"/>
    <lineage>
        <taxon>Bacteria</taxon>
        <taxon>Bacillati</taxon>
        <taxon>Actinomycetota</taxon>
        <taxon>Actinomycetes</taxon>
        <taxon>Streptosporangiales</taxon>
        <taxon>Streptosporangiaceae</taxon>
        <taxon>Spongiactinospora</taxon>
    </lineage>
</organism>
<proteinExistence type="inferred from homology"/>
<dbReference type="GO" id="GO:0016998">
    <property type="term" value="P:cell wall macromolecule catabolic process"/>
    <property type="evidence" value="ECO:0007669"/>
    <property type="project" value="InterPro"/>
</dbReference>
<protein>
    <recommendedName>
        <fullName evidence="6">Lysozyme</fullName>
    </recommendedName>
</protein>
<reference evidence="4 5" key="1">
    <citation type="submission" date="2018-06" db="EMBL/GenBank/DDBJ databases">
        <title>Sphaerisporangium craniellae sp. nov., isolated from a marine sponge in the South China Sea.</title>
        <authorList>
            <person name="Li L."/>
        </authorList>
    </citation>
    <scope>NUCLEOTIDE SEQUENCE [LARGE SCALE GENOMIC DNA]</scope>
    <source>
        <strain evidence="4 5">LHW63015</strain>
    </source>
</reference>
<dbReference type="PANTHER" id="PTHR34135:SF2">
    <property type="entry name" value="LYSOZYME"/>
    <property type="match status" value="1"/>
</dbReference>
<comment type="similarity">
    <text evidence="1">Belongs to the glycosyl hydrolase 25 family.</text>
</comment>
<dbReference type="SUPFAM" id="SSF51445">
    <property type="entry name" value="(Trans)glycosidases"/>
    <property type="match status" value="1"/>
</dbReference>
<dbReference type="GO" id="GO:0003796">
    <property type="term" value="F:lysozyme activity"/>
    <property type="evidence" value="ECO:0007669"/>
    <property type="project" value="InterPro"/>
</dbReference>
<dbReference type="SMART" id="SM00641">
    <property type="entry name" value="Glyco_25"/>
    <property type="match status" value="1"/>
</dbReference>
<keyword evidence="2" id="KW-0378">Hydrolase</keyword>
<dbReference type="InterPro" id="IPR017853">
    <property type="entry name" value="GH"/>
</dbReference>
<evidence type="ECO:0000256" key="2">
    <source>
        <dbReference type="ARBA" id="ARBA00022801"/>
    </source>
</evidence>
<evidence type="ECO:0000256" key="1">
    <source>
        <dbReference type="ARBA" id="ARBA00010646"/>
    </source>
</evidence>
<dbReference type="Proteomes" id="UP000253303">
    <property type="component" value="Unassembled WGS sequence"/>
</dbReference>
<evidence type="ECO:0000313" key="4">
    <source>
        <dbReference type="EMBL" id="RBQ14577.1"/>
    </source>
</evidence>
<dbReference type="Pfam" id="PF01183">
    <property type="entry name" value="Glyco_hydro_25"/>
    <property type="match status" value="1"/>
</dbReference>
<dbReference type="InterPro" id="IPR002053">
    <property type="entry name" value="Glyco_hydro_25"/>
</dbReference>
<dbReference type="InterPro" id="IPR018077">
    <property type="entry name" value="Glyco_hydro_fam25_subgr"/>
</dbReference>
<dbReference type="GO" id="GO:0009253">
    <property type="term" value="P:peptidoglycan catabolic process"/>
    <property type="evidence" value="ECO:0007669"/>
    <property type="project" value="InterPro"/>
</dbReference>
<name>A0A366LL77_9ACTN</name>
<comment type="caution">
    <text evidence="4">The sequence shown here is derived from an EMBL/GenBank/DDBJ whole genome shotgun (WGS) entry which is preliminary data.</text>
</comment>
<keyword evidence="3" id="KW-0326">Glycosidase</keyword>
<dbReference type="EMBL" id="QMEY01000031">
    <property type="protein sequence ID" value="RBQ14577.1"/>
    <property type="molecule type" value="Genomic_DNA"/>
</dbReference>
<accession>A0A366LL77</accession>
<evidence type="ECO:0008006" key="6">
    <source>
        <dbReference type="Google" id="ProtNLM"/>
    </source>
</evidence>
<evidence type="ECO:0000313" key="5">
    <source>
        <dbReference type="Proteomes" id="UP000253303"/>
    </source>
</evidence>
<gene>
    <name evidence="4" type="ORF">DP939_39770</name>
</gene>
<evidence type="ECO:0000256" key="3">
    <source>
        <dbReference type="ARBA" id="ARBA00023295"/>
    </source>
</evidence>
<dbReference type="PROSITE" id="PS51904">
    <property type="entry name" value="GLYCOSYL_HYDROL_F25_2"/>
    <property type="match status" value="1"/>
</dbReference>
<dbReference type="GO" id="GO:0016052">
    <property type="term" value="P:carbohydrate catabolic process"/>
    <property type="evidence" value="ECO:0007669"/>
    <property type="project" value="TreeGrafter"/>
</dbReference>
<keyword evidence="5" id="KW-1185">Reference proteome</keyword>
<sequence length="225" mass="24286">MGGVVLRAERGAIRELTAAFRPLRGEVRVLRGIDVSDWQSAVDWAARAGEGVAFGFARASEGDAVTDRRFAGHWAAMREHGLVRGAYHVARPDTDPAAQARRFLGVVVAGGSAQGDLLALVLDRARGVEPAGVSAFALEWCRAVERECGVRPFVHTFAAFAREGNCAGLGGHPLWISSPGRPQGDPEVPAPWREWRIHQYAHSPLDLNVFAGTRGDLTALGLRHR</sequence>